<sequence>MSPTHTPQRSPFKVSNSQSQEDIKSYELVDNLQLDEDDQDDEDSMSVEKSSPQSQIKQPRPQTSAEDDQDMEVEEDIPSPTPAPLADSRRQQARTPEPSQRRSQKASGQLWPGSPGALAPFDWEDFESRYEKALTEADQKEAELVAEFEHLVQYFNVWASASSSHDSERAVKRLQTRTRYVHLSENRLKQKKEHLAEVVKAFKGALHLLSTERS</sequence>
<reference evidence="3" key="1">
    <citation type="journal article" date="2015" name="BMC Genomics">
        <title>Genomic and transcriptomic analysis of the endophytic fungus Pestalotiopsis fici reveals its lifestyle and high potential for synthesis of natural products.</title>
        <authorList>
            <person name="Wang X."/>
            <person name="Zhang X."/>
            <person name="Liu L."/>
            <person name="Xiang M."/>
            <person name="Wang W."/>
            <person name="Sun X."/>
            <person name="Che Y."/>
            <person name="Guo L."/>
            <person name="Liu G."/>
            <person name="Guo L."/>
            <person name="Wang C."/>
            <person name="Yin W.B."/>
            <person name="Stadler M."/>
            <person name="Zhang X."/>
            <person name="Liu X."/>
        </authorList>
    </citation>
    <scope>NUCLEOTIDE SEQUENCE [LARGE SCALE GENOMIC DNA]</scope>
    <source>
        <strain evidence="3">W106-1 / CGMCC3.15140</strain>
    </source>
</reference>
<proteinExistence type="predicted"/>
<dbReference type="OrthoDB" id="5335351at2759"/>
<dbReference type="eggNOG" id="ENOG502SCKF">
    <property type="taxonomic scope" value="Eukaryota"/>
</dbReference>
<evidence type="ECO:0000313" key="3">
    <source>
        <dbReference type="Proteomes" id="UP000030651"/>
    </source>
</evidence>
<feature type="compositionally biased region" description="Acidic residues" evidence="1">
    <location>
        <begin position="65"/>
        <end position="77"/>
    </location>
</feature>
<feature type="compositionally biased region" description="Acidic residues" evidence="1">
    <location>
        <begin position="33"/>
        <end position="45"/>
    </location>
</feature>
<dbReference type="RefSeq" id="XP_007833945.1">
    <property type="nucleotide sequence ID" value="XM_007835754.1"/>
</dbReference>
<dbReference type="Proteomes" id="UP000030651">
    <property type="component" value="Unassembled WGS sequence"/>
</dbReference>
<dbReference type="AlphaFoldDB" id="W3XAI1"/>
<gene>
    <name evidence="2" type="ORF">PFICI_07173</name>
</gene>
<evidence type="ECO:0000313" key="2">
    <source>
        <dbReference type="EMBL" id="ETS82171.1"/>
    </source>
</evidence>
<dbReference type="InParanoid" id="W3XAI1"/>
<keyword evidence="3" id="KW-1185">Reference proteome</keyword>
<dbReference type="HOGENOM" id="CLU_1289346_0_0_1"/>
<protein>
    <submittedName>
        <fullName evidence="2">Uncharacterized protein</fullName>
    </submittedName>
</protein>
<feature type="region of interest" description="Disordered" evidence="1">
    <location>
        <begin position="1"/>
        <end position="120"/>
    </location>
</feature>
<dbReference type="STRING" id="1229662.W3XAI1"/>
<evidence type="ECO:0000256" key="1">
    <source>
        <dbReference type="SAM" id="MobiDB-lite"/>
    </source>
</evidence>
<feature type="compositionally biased region" description="Polar residues" evidence="1">
    <location>
        <begin position="1"/>
        <end position="20"/>
    </location>
</feature>
<dbReference type="KEGG" id="pfy:PFICI_07173"/>
<dbReference type="EMBL" id="KI912112">
    <property type="protein sequence ID" value="ETS82171.1"/>
    <property type="molecule type" value="Genomic_DNA"/>
</dbReference>
<dbReference type="GeneID" id="19272186"/>
<name>W3XAI1_PESFW</name>
<feature type="compositionally biased region" description="Polar residues" evidence="1">
    <location>
        <begin position="47"/>
        <end position="64"/>
    </location>
</feature>
<organism evidence="2 3">
    <name type="scientific">Pestalotiopsis fici (strain W106-1 / CGMCC3.15140)</name>
    <dbReference type="NCBI Taxonomy" id="1229662"/>
    <lineage>
        <taxon>Eukaryota</taxon>
        <taxon>Fungi</taxon>
        <taxon>Dikarya</taxon>
        <taxon>Ascomycota</taxon>
        <taxon>Pezizomycotina</taxon>
        <taxon>Sordariomycetes</taxon>
        <taxon>Xylariomycetidae</taxon>
        <taxon>Amphisphaeriales</taxon>
        <taxon>Sporocadaceae</taxon>
        <taxon>Pestalotiopsis</taxon>
    </lineage>
</organism>
<accession>W3XAI1</accession>